<evidence type="ECO:0000256" key="1">
    <source>
        <dbReference type="SAM" id="MobiDB-lite"/>
    </source>
</evidence>
<feature type="compositionally biased region" description="Polar residues" evidence="1">
    <location>
        <begin position="114"/>
        <end position="123"/>
    </location>
</feature>
<gene>
    <name evidence="2" type="ORF">CC84DRAFT_246023</name>
</gene>
<dbReference type="AlphaFoldDB" id="A0A177BZI7"/>
<accession>A0A177BZI7</accession>
<proteinExistence type="predicted"/>
<name>A0A177BZI7_9PLEO</name>
<dbReference type="RefSeq" id="XP_018031158.1">
    <property type="nucleotide sequence ID" value="XM_018185658.1"/>
</dbReference>
<keyword evidence="3" id="KW-1185">Reference proteome</keyword>
<sequence length="129" mass="13680">MQGWPQLPATLGVRNTRAVWISLGGAMLSCQRAMASVCTTWSSMPACRPDQHTWCAPGTRRKGLAVADGLAMRREKLADGPRTQALAHEGRAWGVSPREEAVRGASGAGCDQSAGCSTKTRSLAGTKFH</sequence>
<organism evidence="2 3">
    <name type="scientific">Paraphaeosphaeria sporulosa</name>
    <dbReference type="NCBI Taxonomy" id="1460663"/>
    <lineage>
        <taxon>Eukaryota</taxon>
        <taxon>Fungi</taxon>
        <taxon>Dikarya</taxon>
        <taxon>Ascomycota</taxon>
        <taxon>Pezizomycotina</taxon>
        <taxon>Dothideomycetes</taxon>
        <taxon>Pleosporomycetidae</taxon>
        <taxon>Pleosporales</taxon>
        <taxon>Massarineae</taxon>
        <taxon>Didymosphaeriaceae</taxon>
        <taxon>Paraphaeosphaeria</taxon>
    </lineage>
</organism>
<dbReference type="Proteomes" id="UP000077069">
    <property type="component" value="Unassembled WGS sequence"/>
</dbReference>
<feature type="region of interest" description="Disordered" evidence="1">
    <location>
        <begin position="106"/>
        <end position="129"/>
    </location>
</feature>
<dbReference type="GeneID" id="28769144"/>
<evidence type="ECO:0000313" key="2">
    <source>
        <dbReference type="EMBL" id="OAG00793.1"/>
    </source>
</evidence>
<dbReference type="InParanoid" id="A0A177BZI7"/>
<evidence type="ECO:0000313" key="3">
    <source>
        <dbReference type="Proteomes" id="UP000077069"/>
    </source>
</evidence>
<reference evidence="2 3" key="1">
    <citation type="submission" date="2016-05" db="EMBL/GenBank/DDBJ databases">
        <title>Comparative analysis of secretome profiles of manganese(II)-oxidizing ascomycete fungi.</title>
        <authorList>
            <consortium name="DOE Joint Genome Institute"/>
            <person name="Zeiner C.A."/>
            <person name="Purvine S.O."/>
            <person name="Zink E.M."/>
            <person name="Wu S."/>
            <person name="Pasa-Tolic L."/>
            <person name="Chaput D.L."/>
            <person name="Haridas S."/>
            <person name="Grigoriev I.V."/>
            <person name="Santelli C.M."/>
            <person name="Hansel C.M."/>
        </authorList>
    </citation>
    <scope>NUCLEOTIDE SEQUENCE [LARGE SCALE GENOMIC DNA]</scope>
    <source>
        <strain evidence="2 3">AP3s5-JAC2a</strain>
    </source>
</reference>
<dbReference type="EMBL" id="KV441558">
    <property type="protein sequence ID" value="OAG00793.1"/>
    <property type="molecule type" value="Genomic_DNA"/>
</dbReference>
<protein>
    <submittedName>
        <fullName evidence="2">Uncharacterized protein</fullName>
    </submittedName>
</protein>